<dbReference type="Pfam" id="PF06439">
    <property type="entry name" value="3keto-disac_hyd"/>
    <property type="match status" value="1"/>
</dbReference>
<evidence type="ECO:0000256" key="1">
    <source>
        <dbReference type="SAM" id="SignalP"/>
    </source>
</evidence>
<feature type="chain" id="PRO_5012985467" description="3-keto-alpha-glucoside-1,2-lyase/3-keto-2-hydroxy-glucal hydratase domain-containing protein" evidence="1">
    <location>
        <begin position="26"/>
        <end position="244"/>
    </location>
</feature>
<evidence type="ECO:0000313" key="4">
    <source>
        <dbReference type="Proteomes" id="UP000214646"/>
    </source>
</evidence>
<reference evidence="4" key="1">
    <citation type="submission" date="2017-06" db="EMBL/GenBank/DDBJ databases">
        <title>Genome analysis of Fimbriiglobus ruber SP5, the first member of the order Planctomycetales with confirmed chitinolytic capability.</title>
        <authorList>
            <person name="Ravin N.V."/>
            <person name="Rakitin A.L."/>
            <person name="Ivanova A.A."/>
            <person name="Beletsky A.V."/>
            <person name="Kulichevskaya I.S."/>
            <person name="Mardanov A.V."/>
            <person name="Dedysh S.N."/>
        </authorList>
    </citation>
    <scope>NUCLEOTIDE SEQUENCE [LARGE SCALE GENOMIC DNA]</scope>
    <source>
        <strain evidence="4">SP5</strain>
    </source>
</reference>
<proteinExistence type="predicted"/>
<dbReference type="RefSeq" id="WP_161968084.1">
    <property type="nucleotide sequence ID" value="NZ_NIDE01000019.1"/>
</dbReference>
<dbReference type="EMBL" id="NIDE01000019">
    <property type="protein sequence ID" value="OWK35121.1"/>
    <property type="molecule type" value="Genomic_DNA"/>
</dbReference>
<evidence type="ECO:0000259" key="2">
    <source>
        <dbReference type="Pfam" id="PF06439"/>
    </source>
</evidence>
<feature type="signal peptide" evidence="1">
    <location>
        <begin position="1"/>
        <end position="25"/>
    </location>
</feature>
<feature type="domain" description="3-keto-alpha-glucoside-1,2-lyase/3-keto-2-hydroxy-glucal hydratase" evidence="2">
    <location>
        <begin position="47"/>
        <end position="223"/>
    </location>
</feature>
<name>A0A225D0K3_9BACT</name>
<evidence type="ECO:0000313" key="3">
    <source>
        <dbReference type="EMBL" id="OWK35121.1"/>
    </source>
</evidence>
<organism evidence="3 4">
    <name type="scientific">Fimbriiglobus ruber</name>
    <dbReference type="NCBI Taxonomy" id="1908690"/>
    <lineage>
        <taxon>Bacteria</taxon>
        <taxon>Pseudomonadati</taxon>
        <taxon>Planctomycetota</taxon>
        <taxon>Planctomycetia</taxon>
        <taxon>Gemmatales</taxon>
        <taxon>Gemmataceae</taxon>
        <taxon>Fimbriiglobus</taxon>
    </lineage>
</organism>
<dbReference type="AlphaFoldDB" id="A0A225D0K3"/>
<accession>A0A225D0K3</accession>
<sequence length="244" mass="26652">MRYFLSRAFSLAAVAVVSLTLSARAADPAPVSGVDAVVKKLPATEKPIHLFDGKDLDGWDGAKEYWSVQDGAIRGANTSPVPSSTYLFTKDSYRNFRLLLEVKQTRSPKHSPMHSAVAVLGERFTDKGDNAHGFKGPLVMFCNDWGVWDAHRRNRVAPGGAGGKLEKVGEWNLIEVLAVGNHIRCAANGGLVFDFTDKPEMLKESPIGLQLHANGQPQEFLFRGLVLTKDPEDKLVTAKDEAKP</sequence>
<keyword evidence="4" id="KW-1185">Reference proteome</keyword>
<dbReference type="Gene3D" id="2.60.120.560">
    <property type="entry name" value="Exo-inulinase, domain 1"/>
    <property type="match status" value="1"/>
</dbReference>
<gene>
    <name evidence="3" type="ORF">FRUB_09963</name>
</gene>
<dbReference type="Proteomes" id="UP000214646">
    <property type="component" value="Unassembled WGS sequence"/>
</dbReference>
<dbReference type="InterPro" id="IPR010496">
    <property type="entry name" value="AL/BT2_dom"/>
</dbReference>
<dbReference type="GO" id="GO:0016787">
    <property type="term" value="F:hydrolase activity"/>
    <property type="evidence" value="ECO:0007669"/>
    <property type="project" value="InterPro"/>
</dbReference>
<protein>
    <recommendedName>
        <fullName evidence="2">3-keto-alpha-glucoside-1,2-lyase/3-keto-2-hydroxy-glucal hydratase domain-containing protein</fullName>
    </recommendedName>
</protein>
<comment type="caution">
    <text evidence="3">The sequence shown here is derived from an EMBL/GenBank/DDBJ whole genome shotgun (WGS) entry which is preliminary data.</text>
</comment>
<dbReference type="OrthoDB" id="272468at2"/>
<keyword evidence="1" id="KW-0732">Signal</keyword>